<sequence>MASTSVVFEPAIPAPTTLRIIEINSRGSISSRTSALAGPWRNPDTRMVPYPAPATIRSLASRIGIKPTFQALQIMESITTSSLQIPSDVSFAERLKTPPVNSETIDDHMVVNGKITSLEIEKLNNELFGPESKQWGDIPNFDDQRERSPDVPIEERVDYEEDNEDLYDGYYDDHFIDRQIPTETTPSRDDNDLTVDRPEEEEFPIAKKKELKNPKR</sequence>
<dbReference type="EMBL" id="JAFIQS020000010">
    <property type="protein sequence ID" value="KAH9477037.1"/>
    <property type="molecule type" value="Genomic_DNA"/>
</dbReference>
<dbReference type="Proteomes" id="UP000664032">
    <property type="component" value="Unassembled WGS sequence"/>
</dbReference>
<evidence type="ECO:0000313" key="2">
    <source>
        <dbReference type="Proteomes" id="UP000664032"/>
    </source>
</evidence>
<organism evidence="1 2">
    <name type="scientific">Psilocybe cubensis</name>
    <name type="common">Psychedelic mushroom</name>
    <name type="synonym">Stropharia cubensis</name>
    <dbReference type="NCBI Taxonomy" id="181762"/>
    <lineage>
        <taxon>Eukaryota</taxon>
        <taxon>Fungi</taxon>
        <taxon>Dikarya</taxon>
        <taxon>Basidiomycota</taxon>
        <taxon>Agaricomycotina</taxon>
        <taxon>Agaricomycetes</taxon>
        <taxon>Agaricomycetidae</taxon>
        <taxon>Agaricales</taxon>
        <taxon>Agaricineae</taxon>
        <taxon>Strophariaceae</taxon>
        <taxon>Psilocybe</taxon>
    </lineage>
</organism>
<proteinExistence type="predicted"/>
<accession>A0ACB8GNQ0</accession>
<gene>
    <name evidence="1" type="ORF">JR316_0010953</name>
</gene>
<keyword evidence="2" id="KW-1185">Reference proteome</keyword>
<evidence type="ECO:0000313" key="1">
    <source>
        <dbReference type="EMBL" id="KAH9477037.1"/>
    </source>
</evidence>
<protein>
    <submittedName>
        <fullName evidence="1">Uncharacterized protein</fullName>
    </submittedName>
</protein>
<comment type="caution">
    <text evidence="1">The sequence shown here is derived from an EMBL/GenBank/DDBJ whole genome shotgun (WGS) entry which is preliminary data.</text>
</comment>
<reference evidence="1" key="1">
    <citation type="submission" date="2021-10" db="EMBL/GenBank/DDBJ databases">
        <title>Psilocybe cubensis genome.</title>
        <authorList>
            <person name="Mckernan K.J."/>
            <person name="Crawford S."/>
            <person name="Trippe A."/>
            <person name="Kane L.T."/>
            <person name="Mclaughlin S."/>
        </authorList>
    </citation>
    <scope>NUCLEOTIDE SEQUENCE</scope>
    <source>
        <strain evidence="1">MGC-MH-2018</strain>
    </source>
</reference>
<name>A0ACB8GNQ0_PSICU</name>